<organism evidence="1 2">
    <name type="scientific">Violaceomyces palustris</name>
    <dbReference type="NCBI Taxonomy" id="1673888"/>
    <lineage>
        <taxon>Eukaryota</taxon>
        <taxon>Fungi</taxon>
        <taxon>Dikarya</taxon>
        <taxon>Basidiomycota</taxon>
        <taxon>Ustilaginomycotina</taxon>
        <taxon>Ustilaginomycetes</taxon>
        <taxon>Violaceomycetales</taxon>
        <taxon>Violaceomycetaceae</taxon>
        <taxon>Violaceomyces</taxon>
    </lineage>
</organism>
<evidence type="ECO:0000313" key="2">
    <source>
        <dbReference type="Proteomes" id="UP000245626"/>
    </source>
</evidence>
<gene>
    <name evidence="1" type="ORF">IE53DRAFT_370063</name>
</gene>
<keyword evidence="2" id="KW-1185">Reference proteome</keyword>
<protein>
    <submittedName>
        <fullName evidence="1">Uncharacterized protein</fullName>
    </submittedName>
</protein>
<evidence type="ECO:0000313" key="1">
    <source>
        <dbReference type="EMBL" id="PWN49080.1"/>
    </source>
</evidence>
<dbReference type="EMBL" id="KZ820100">
    <property type="protein sequence ID" value="PWN49080.1"/>
    <property type="molecule type" value="Genomic_DNA"/>
</dbReference>
<proteinExistence type="predicted"/>
<dbReference type="Proteomes" id="UP000245626">
    <property type="component" value="Unassembled WGS sequence"/>
</dbReference>
<reference evidence="1 2" key="1">
    <citation type="journal article" date="2018" name="Mol. Biol. Evol.">
        <title>Broad Genomic Sampling Reveals a Smut Pathogenic Ancestry of the Fungal Clade Ustilaginomycotina.</title>
        <authorList>
            <person name="Kijpornyongpan T."/>
            <person name="Mondo S.J."/>
            <person name="Barry K."/>
            <person name="Sandor L."/>
            <person name="Lee J."/>
            <person name="Lipzen A."/>
            <person name="Pangilinan J."/>
            <person name="LaButti K."/>
            <person name="Hainaut M."/>
            <person name="Henrissat B."/>
            <person name="Grigoriev I.V."/>
            <person name="Spatafora J.W."/>
            <person name="Aime M.C."/>
        </authorList>
    </citation>
    <scope>NUCLEOTIDE SEQUENCE [LARGE SCALE GENOMIC DNA]</scope>
    <source>
        <strain evidence="1 2">SA 807</strain>
    </source>
</reference>
<name>A0ACD0NTL6_9BASI</name>
<sequence length="1048" mass="117126">MSNFNNHAPYQGGYAAFNQLGQPSHYHANQQHSASPYPYQTQSPRGHRRGGPRGGPAGRGYHDSYQDNRESKEELRLRHIRSTLFKLAEDKDFHPPSDLLRLARWIEEKADDGHEAICATFRIIVTEQPHKIPLVASLLGFLTLSPRPPKKEGSAGENEQDPSATNEPESDNLGLLIVKDLVRAFRSYLDARLWRNTRLSLHLFASLVPLGIISASSLRALLASFAAVLEEPGVAASRGDRAAVCIIETMCRAGQDLLVDQGSEDGTEIPTDEARKELDALVDSVLAYNSNRKVEVELLSPFLPSSTESAGDLIREEAFEHCVSALERLRSMGYARPSFLPTPTDLLPAAISPALSKVPLAARRATLPDILVPPDEDLEGLDTGAVELAIAQLGDAETRQAGPLGPSKRRGRQNRVETGKGEMEQRRAGCGPERMGRHARWFGETVPQSKTPSSVVLRAIIGDMIDLYEINRKEAARLILELPLWLRRGTFAGKVSPEDGLFGEAEDEWWNVTSEDGSSVSIEGGWSLDDFIVESILATAFLLVNPPHNALYYTSLLREVVSMTPSTIAPSLGRTVRTIYSALDSGRMDAEVVRRLADWFSVHLSNFNFGWAWKEWVSDMSKPSSHPRVAFAKRIVELEVRLAYHDRIKQTLPVEIQESLMPPEEPSPAFTYSSKDHPYHEQAARLINSIKAKSSAQVIMADFESFKKQLIQDPSAMPTEDDAGKVKTEAEAEVVVRDVAIQAVLLVGSRSFSHFLNIVERYHTLLRQLSSSPAMRIAILAGTTRFWARSAQWVQIVFDKLLQYRIVEPADVIDFIFSPPKNEPSSILRGSGDEVPQSFSRQLAGGFERDWSSFNWWMIVRLTLDKVNGRVDQLKKRLEDREREEAYERERREAAAAAGPEVDEPEQLAPPPLPLFPTSATLPSRPDITAEDIRAEEERRKSASSEEARAGLDAIKTEQRKVLVRVTESFAKLVRLSGALELGPDVGDYDESKWQAWWVRSWFYECVRLFNKQILANQEAILEDVFGHLSEDDPVRQIVERATDMISE</sequence>
<accession>A0ACD0NTL6</accession>